<dbReference type="Gene3D" id="1.20.1440.130">
    <property type="entry name" value="VKOR domain"/>
    <property type="match status" value="1"/>
</dbReference>
<comment type="similarity">
    <text evidence="2">Belongs to the VKOR family.</text>
</comment>
<dbReference type="RefSeq" id="WP_245866851.1">
    <property type="nucleotide sequence ID" value="NZ_PDJD01000001.1"/>
</dbReference>
<dbReference type="InterPro" id="IPR012932">
    <property type="entry name" value="VKOR"/>
</dbReference>
<feature type="transmembrane region" description="Helical" evidence="11">
    <location>
        <begin position="191"/>
        <end position="211"/>
    </location>
</feature>
<comment type="caution">
    <text evidence="13">The sequence shown here is derived from an EMBL/GenBank/DDBJ whole genome shotgun (WGS) entry which is preliminary data.</text>
</comment>
<keyword evidence="7 11" id="KW-0472">Membrane</keyword>
<evidence type="ECO:0000256" key="1">
    <source>
        <dbReference type="ARBA" id="ARBA00004141"/>
    </source>
</evidence>
<evidence type="ECO:0000256" key="6">
    <source>
        <dbReference type="ARBA" id="ARBA00023002"/>
    </source>
</evidence>
<keyword evidence="3 11" id="KW-0812">Transmembrane</keyword>
<comment type="subcellular location">
    <subcellularLocation>
        <location evidence="1">Membrane</location>
        <topology evidence="1">Multi-pass membrane protein</topology>
    </subcellularLocation>
</comment>
<dbReference type="CDD" id="cd12922">
    <property type="entry name" value="VKOR_5"/>
    <property type="match status" value="1"/>
</dbReference>
<name>A0A2A9CZB6_9MICO</name>
<dbReference type="AlphaFoldDB" id="A0A2A9CZB6"/>
<evidence type="ECO:0000256" key="4">
    <source>
        <dbReference type="ARBA" id="ARBA00022719"/>
    </source>
</evidence>
<dbReference type="GO" id="GO:0048038">
    <property type="term" value="F:quinone binding"/>
    <property type="evidence" value="ECO:0007669"/>
    <property type="project" value="UniProtKB-KW"/>
</dbReference>
<keyword evidence="8" id="KW-1015">Disulfide bond</keyword>
<dbReference type="Pfam" id="PF07884">
    <property type="entry name" value="VKOR"/>
    <property type="match status" value="1"/>
</dbReference>
<feature type="domain" description="Vitamin K epoxide reductase" evidence="12">
    <location>
        <begin position="28"/>
        <end position="169"/>
    </location>
</feature>
<keyword evidence="9" id="KW-0676">Redox-active center</keyword>
<evidence type="ECO:0000256" key="5">
    <source>
        <dbReference type="ARBA" id="ARBA00022989"/>
    </source>
</evidence>
<evidence type="ECO:0000259" key="12">
    <source>
        <dbReference type="SMART" id="SM00756"/>
    </source>
</evidence>
<dbReference type="GO" id="GO:0016491">
    <property type="term" value="F:oxidoreductase activity"/>
    <property type="evidence" value="ECO:0007669"/>
    <property type="project" value="UniProtKB-KW"/>
</dbReference>
<evidence type="ECO:0000256" key="2">
    <source>
        <dbReference type="ARBA" id="ARBA00006214"/>
    </source>
</evidence>
<evidence type="ECO:0000313" key="13">
    <source>
        <dbReference type="EMBL" id="PFG19788.1"/>
    </source>
</evidence>
<evidence type="ECO:0000256" key="3">
    <source>
        <dbReference type="ARBA" id="ARBA00022692"/>
    </source>
</evidence>
<dbReference type="InterPro" id="IPR041714">
    <property type="entry name" value="VKOR_Actinobacteria"/>
</dbReference>
<evidence type="ECO:0000256" key="7">
    <source>
        <dbReference type="ARBA" id="ARBA00023136"/>
    </source>
</evidence>
<keyword evidence="6" id="KW-0560">Oxidoreductase</keyword>
<dbReference type="SMART" id="SM00756">
    <property type="entry name" value="VKc"/>
    <property type="match status" value="1"/>
</dbReference>
<evidence type="ECO:0000256" key="9">
    <source>
        <dbReference type="ARBA" id="ARBA00023284"/>
    </source>
</evidence>
<keyword evidence="14" id="KW-1185">Reference proteome</keyword>
<evidence type="ECO:0000256" key="10">
    <source>
        <dbReference type="SAM" id="MobiDB-lite"/>
    </source>
</evidence>
<feature type="transmembrane region" description="Helical" evidence="11">
    <location>
        <begin position="144"/>
        <end position="170"/>
    </location>
</feature>
<evidence type="ECO:0000256" key="8">
    <source>
        <dbReference type="ARBA" id="ARBA00023157"/>
    </source>
</evidence>
<feature type="transmembrane region" description="Helical" evidence="11">
    <location>
        <begin position="30"/>
        <end position="51"/>
    </location>
</feature>
<feature type="region of interest" description="Disordered" evidence="10">
    <location>
        <begin position="1"/>
        <end position="20"/>
    </location>
</feature>
<accession>A0A2A9CZB6</accession>
<evidence type="ECO:0000313" key="14">
    <source>
        <dbReference type="Proteomes" id="UP000224915"/>
    </source>
</evidence>
<dbReference type="InterPro" id="IPR038354">
    <property type="entry name" value="VKOR_sf"/>
</dbReference>
<dbReference type="GO" id="GO:0016020">
    <property type="term" value="C:membrane"/>
    <property type="evidence" value="ECO:0007669"/>
    <property type="project" value="UniProtKB-SubCell"/>
</dbReference>
<keyword evidence="4" id="KW-0874">Quinone</keyword>
<evidence type="ECO:0000256" key="11">
    <source>
        <dbReference type="SAM" id="Phobius"/>
    </source>
</evidence>
<sequence length="219" mass="23569">MTSTDFADLDPAGPAEEERGLDGWRHSGRLLYALMGISAIACILASAVLSIDAYLLALNPDTVLGCDLNAAVSCGAVAQSWQAQVFGFPNAFIGLATEPVVLTIAVAGFSGVRFPRWFMLSAQIGYLLGLIFAYWLFYQSYTDIGALCPWCLTITVFTTVTFFTMLHINIAQDNLHLPRRAQKSALKAVRLGLDVVVPGVLIAAIAMAILVKYGTVIFS</sequence>
<dbReference type="Proteomes" id="UP000224915">
    <property type="component" value="Unassembled WGS sequence"/>
</dbReference>
<protein>
    <submittedName>
        <fullName evidence="13">Putative membrane protein</fullName>
    </submittedName>
</protein>
<reference evidence="13 14" key="1">
    <citation type="submission" date="2017-10" db="EMBL/GenBank/DDBJ databases">
        <title>Sequencing the genomes of 1000 actinobacteria strains.</title>
        <authorList>
            <person name="Klenk H.-P."/>
        </authorList>
    </citation>
    <scope>NUCLEOTIDE SEQUENCE [LARGE SCALE GENOMIC DNA]</scope>
    <source>
        <strain evidence="13 14">DSM 21801</strain>
    </source>
</reference>
<feature type="transmembrane region" description="Helical" evidence="11">
    <location>
        <begin position="117"/>
        <end position="138"/>
    </location>
</feature>
<dbReference type="EMBL" id="PDJD01000001">
    <property type="protein sequence ID" value="PFG19788.1"/>
    <property type="molecule type" value="Genomic_DNA"/>
</dbReference>
<feature type="transmembrane region" description="Helical" evidence="11">
    <location>
        <begin position="91"/>
        <end position="110"/>
    </location>
</feature>
<gene>
    <name evidence="13" type="ORF">ATL40_1359</name>
</gene>
<proteinExistence type="inferred from homology"/>
<organism evidence="13 14">
    <name type="scientific">Serinibacter salmoneus</name>
    <dbReference type="NCBI Taxonomy" id="556530"/>
    <lineage>
        <taxon>Bacteria</taxon>
        <taxon>Bacillati</taxon>
        <taxon>Actinomycetota</taxon>
        <taxon>Actinomycetes</taxon>
        <taxon>Micrococcales</taxon>
        <taxon>Beutenbergiaceae</taxon>
        <taxon>Serinibacter</taxon>
    </lineage>
</organism>
<keyword evidence="5 11" id="KW-1133">Transmembrane helix</keyword>